<keyword evidence="3 7" id="KW-0732">Signal</keyword>
<evidence type="ECO:0000256" key="1">
    <source>
        <dbReference type="ARBA" id="ARBA00004635"/>
    </source>
</evidence>
<reference evidence="8" key="1">
    <citation type="journal article" date="2014" name="Int. J. Syst. Evol. Microbiol.">
        <title>Complete genome sequence of Corynebacterium casei LMG S-19264T (=DSM 44701T), isolated from a smear-ripened cheese.</title>
        <authorList>
            <consortium name="US DOE Joint Genome Institute (JGI-PGF)"/>
            <person name="Walter F."/>
            <person name="Albersmeier A."/>
            <person name="Kalinowski J."/>
            <person name="Ruckert C."/>
        </authorList>
    </citation>
    <scope>NUCLEOTIDE SEQUENCE</scope>
    <source>
        <strain evidence="8">VKM Ac-1069</strain>
    </source>
</reference>
<protein>
    <submittedName>
        <fullName evidence="8">Lipoprotein</fullName>
    </submittedName>
</protein>
<accession>A0A9W6L1N0</accession>
<comment type="caution">
    <text evidence="8">The sequence shown here is derived from an EMBL/GenBank/DDBJ whole genome shotgun (WGS) entry which is preliminary data.</text>
</comment>
<sequence>MTSLTPGRRALALLAALGALMLAGCGSADPASTTGPADHGAPLRLSVLISGDGGASSKLARYLAAEVAPDYDAELTFETITSAEQLSQTVADGEIDANFISTGYWVAQQVADGGYKVRPVLATHFNRFSIVSTKYPSLREVPDGASVVLPNDPSNLAQGLLLLAQEGLIQLEPSDRPELYTQRQITANPKNLRIEEAGLAQIPRSLPDVDLGVTYDSVFLDGGVAPEDFLATFRAPSTNWAIHLVVGENIAPERLATLEQIFEDPRATRFVSDQLKDVALPLTAGVGS</sequence>
<proteinExistence type="inferred from homology"/>
<keyword evidence="5" id="KW-0564">Palmitate</keyword>
<dbReference type="Gene3D" id="3.40.190.10">
    <property type="entry name" value="Periplasmic binding protein-like II"/>
    <property type="match status" value="2"/>
</dbReference>
<name>A0A9W6L1N0_9PSEU</name>
<dbReference type="AlphaFoldDB" id="A0A9W6L1N0"/>
<reference evidence="8" key="2">
    <citation type="submission" date="2023-01" db="EMBL/GenBank/DDBJ databases">
        <authorList>
            <person name="Sun Q."/>
            <person name="Evtushenko L."/>
        </authorList>
    </citation>
    <scope>NUCLEOTIDE SEQUENCE</scope>
    <source>
        <strain evidence="8">VKM Ac-1069</strain>
    </source>
</reference>
<evidence type="ECO:0000313" key="8">
    <source>
        <dbReference type="EMBL" id="GLL10550.1"/>
    </source>
</evidence>
<dbReference type="Proteomes" id="UP001143463">
    <property type="component" value="Unassembled WGS sequence"/>
</dbReference>
<evidence type="ECO:0000256" key="4">
    <source>
        <dbReference type="ARBA" id="ARBA00023136"/>
    </source>
</evidence>
<feature type="chain" id="PRO_5040841402" evidence="7">
    <location>
        <begin position="29"/>
        <end position="288"/>
    </location>
</feature>
<dbReference type="InterPro" id="IPR004872">
    <property type="entry name" value="Lipoprotein_NlpA"/>
</dbReference>
<keyword evidence="4" id="KW-0472">Membrane</keyword>
<evidence type="ECO:0000256" key="5">
    <source>
        <dbReference type="ARBA" id="ARBA00023139"/>
    </source>
</evidence>
<evidence type="ECO:0000256" key="3">
    <source>
        <dbReference type="ARBA" id="ARBA00022729"/>
    </source>
</evidence>
<keyword evidence="9" id="KW-1185">Reference proteome</keyword>
<gene>
    <name evidence="8" type="ORF">GCM10017577_16900</name>
</gene>
<evidence type="ECO:0000256" key="2">
    <source>
        <dbReference type="ARBA" id="ARBA00008973"/>
    </source>
</evidence>
<dbReference type="PANTHER" id="PTHR30429">
    <property type="entry name" value="D-METHIONINE-BINDING LIPOPROTEIN METQ"/>
    <property type="match status" value="1"/>
</dbReference>
<dbReference type="GO" id="GO:0016020">
    <property type="term" value="C:membrane"/>
    <property type="evidence" value="ECO:0007669"/>
    <property type="project" value="UniProtKB-SubCell"/>
</dbReference>
<dbReference type="EMBL" id="BSFQ01000005">
    <property type="protein sequence ID" value="GLL10550.1"/>
    <property type="molecule type" value="Genomic_DNA"/>
</dbReference>
<dbReference type="Pfam" id="PF03180">
    <property type="entry name" value="Lipoprotein_9"/>
    <property type="match status" value="1"/>
</dbReference>
<comment type="subcellular location">
    <subcellularLocation>
        <location evidence="1">Membrane</location>
        <topology evidence="1">Lipid-anchor</topology>
    </subcellularLocation>
</comment>
<dbReference type="SUPFAM" id="SSF53850">
    <property type="entry name" value="Periplasmic binding protein-like II"/>
    <property type="match status" value="1"/>
</dbReference>
<evidence type="ECO:0000313" key="9">
    <source>
        <dbReference type="Proteomes" id="UP001143463"/>
    </source>
</evidence>
<evidence type="ECO:0000256" key="7">
    <source>
        <dbReference type="SAM" id="SignalP"/>
    </source>
</evidence>
<organism evidence="8 9">
    <name type="scientific">Pseudonocardia halophobica</name>
    <dbReference type="NCBI Taxonomy" id="29401"/>
    <lineage>
        <taxon>Bacteria</taxon>
        <taxon>Bacillati</taxon>
        <taxon>Actinomycetota</taxon>
        <taxon>Actinomycetes</taxon>
        <taxon>Pseudonocardiales</taxon>
        <taxon>Pseudonocardiaceae</taxon>
        <taxon>Pseudonocardia</taxon>
    </lineage>
</organism>
<dbReference type="PANTHER" id="PTHR30429:SF1">
    <property type="entry name" value="D-METHIONINE-BINDING LIPOPROTEIN METQ-RELATED"/>
    <property type="match status" value="1"/>
</dbReference>
<keyword evidence="6 8" id="KW-0449">Lipoprotein</keyword>
<evidence type="ECO:0000256" key="6">
    <source>
        <dbReference type="ARBA" id="ARBA00023288"/>
    </source>
</evidence>
<dbReference type="RefSeq" id="WP_037040979.1">
    <property type="nucleotide sequence ID" value="NZ_BAAAUZ010000002.1"/>
</dbReference>
<comment type="similarity">
    <text evidence="2">Belongs to the NlpA lipoprotein family.</text>
</comment>
<feature type="signal peptide" evidence="7">
    <location>
        <begin position="1"/>
        <end position="28"/>
    </location>
</feature>